<feature type="transmembrane region" description="Helical" evidence="2">
    <location>
        <begin position="113"/>
        <end position="138"/>
    </location>
</feature>
<organism evidence="3 4">
    <name type="scientific">Mobilicoccus caccae</name>
    <dbReference type="NCBI Taxonomy" id="1859295"/>
    <lineage>
        <taxon>Bacteria</taxon>
        <taxon>Bacillati</taxon>
        <taxon>Actinomycetota</taxon>
        <taxon>Actinomycetes</taxon>
        <taxon>Micrococcales</taxon>
        <taxon>Dermatophilaceae</taxon>
        <taxon>Mobilicoccus</taxon>
    </lineage>
</organism>
<keyword evidence="2" id="KW-1133">Transmembrane helix</keyword>
<protein>
    <submittedName>
        <fullName evidence="3">Uncharacterized protein</fullName>
    </submittedName>
</protein>
<feature type="transmembrane region" description="Helical" evidence="2">
    <location>
        <begin position="236"/>
        <end position="255"/>
    </location>
</feature>
<reference evidence="4" key="1">
    <citation type="journal article" date="2019" name="Int. J. Syst. Evol. Microbiol.">
        <title>The Global Catalogue of Microorganisms (GCM) 10K type strain sequencing project: providing services to taxonomists for standard genome sequencing and annotation.</title>
        <authorList>
            <consortium name="The Broad Institute Genomics Platform"/>
            <consortium name="The Broad Institute Genome Sequencing Center for Infectious Disease"/>
            <person name="Wu L."/>
            <person name="Ma J."/>
        </authorList>
    </citation>
    <scope>NUCLEOTIDE SEQUENCE [LARGE SCALE GENOMIC DNA]</scope>
    <source>
        <strain evidence="4">NBRC 113072</strain>
    </source>
</reference>
<feature type="region of interest" description="Disordered" evidence="1">
    <location>
        <begin position="300"/>
        <end position="326"/>
    </location>
</feature>
<accession>A0ABQ6IMK8</accession>
<keyword evidence="2" id="KW-0812">Transmembrane</keyword>
<evidence type="ECO:0000256" key="1">
    <source>
        <dbReference type="SAM" id="MobiDB-lite"/>
    </source>
</evidence>
<evidence type="ECO:0000256" key="2">
    <source>
        <dbReference type="SAM" id="Phobius"/>
    </source>
</evidence>
<name>A0ABQ6IMK8_9MICO</name>
<feature type="transmembrane region" description="Helical" evidence="2">
    <location>
        <begin position="90"/>
        <end position="107"/>
    </location>
</feature>
<feature type="transmembrane region" description="Helical" evidence="2">
    <location>
        <begin position="150"/>
        <end position="171"/>
    </location>
</feature>
<sequence>MWFPVIFMMVDRSALTYRRMMEAVTTVGLWLSSLSIVFLLSQLAGVAYRDWLFDILPRSLHVEGFAISYPIVWDSPIYKSNGWIMLEPSFMSFTLGVCFMTALLTRARVWKVVWLFLGILTTVAGSGFAIIGVGVLAMLLCGQYSLLRRYVIPGVIVTAIAIPTAIGQVFVERVTEVGETNSSAAMRSFEPYLYLVPRWIHEPWSVWVGFGAGSSRQAVEGSGTDGLIAPMVGKVFYEYGFFAGAALLALAVVPFMRAHERALAATLLAQFFLLQPPAQPIIVPAFIVVTLWSPAPWGYQEAGTGDDEEEPPDRRRKRRHLTRQAD</sequence>
<feature type="transmembrane region" description="Helical" evidence="2">
    <location>
        <begin position="267"/>
        <end position="292"/>
    </location>
</feature>
<dbReference type="Proteomes" id="UP001157126">
    <property type="component" value="Unassembled WGS sequence"/>
</dbReference>
<keyword evidence="4" id="KW-1185">Reference proteome</keyword>
<evidence type="ECO:0000313" key="4">
    <source>
        <dbReference type="Proteomes" id="UP001157126"/>
    </source>
</evidence>
<gene>
    <name evidence="3" type="ORF">GCM10025883_07060</name>
</gene>
<proteinExistence type="predicted"/>
<dbReference type="EMBL" id="BSUO01000001">
    <property type="protein sequence ID" value="GMA38661.1"/>
    <property type="molecule type" value="Genomic_DNA"/>
</dbReference>
<evidence type="ECO:0000313" key="3">
    <source>
        <dbReference type="EMBL" id="GMA38661.1"/>
    </source>
</evidence>
<feature type="compositionally biased region" description="Basic residues" evidence="1">
    <location>
        <begin position="314"/>
        <end position="326"/>
    </location>
</feature>
<keyword evidence="2" id="KW-0472">Membrane</keyword>
<comment type="caution">
    <text evidence="3">The sequence shown here is derived from an EMBL/GenBank/DDBJ whole genome shotgun (WGS) entry which is preliminary data.</text>
</comment>